<dbReference type="Pfam" id="PF13676">
    <property type="entry name" value="TIR_2"/>
    <property type="match status" value="1"/>
</dbReference>
<evidence type="ECO:0000256" key="1">
    <source>
        <dbReference type="SAM" id="MobiDB-lite"/>
    </source>
</evidence>
<name>F5R7B5_METUF</name>
<dbReference type="STRING" id="1000565.METUNv1_00045"/>
<gene>
    <name evidence="3" type="ORF">METUNv1_00045</name>
</gene>
<dbReference type="GO" id="GO:0007165">
    <property type="term" value="P:signal transduction"/>
    <property type="evidence" value="ECO:0007669"/>
    <property type="project" value="InterPro"/>
</dbReference>
<sequence length="355" mass="38595">MNRIFISYRTIDGAKDASRLADDLGRVFGDDQVFLDRQDLRGGSSWRQEIARAIGHRPVVLLLITPCFAAARHPDGRLRLHDADDPVRLEVESAIDAGAVLMPLRVDGTPMPQADDLPSSMHALTERHALPLRTDDWSRLDLPRIIADIERLGVAPAGTPAAPRPRMHALRWALAAAVLLLTLAGVRYAARDDIVLPPTAAGPRDASPPPPDPSRPLEVKAAEPARGSLEGRWLLTTADGDRIPLTIRQQGERLLLRSEPVRVDNDPDWRAYLDTLAAMKAGPLTHILFTAEGRLSADRADLAVVIASAEERGEGSFVVDTGHLDLRVGPEGRVMAGSLQLNSGERDTVVLARQP</sequence>
<dbReference type="Proteomes" id="UP000005019">
    <property type="component" value="Unassembled WGS sequence"/>
</dbReference>
<dbReference type="InterPro" id="IPR000157">
    <property type="entry name" value="TIR_dom"/>
</dbReference>
<proteinExistence type="predicted"/>
<keyword evidence="4" id="KW-1185">Reference proteome</keyword>
<feature type="domain" description="TIR" evidence="2">
    <location>
        <begin position="4"/>
        <end position="113"/>
    </location>
</feature>
<dbReference type="InterPro" id="IPR035897">
    <property type="entry name" value="Toll_tir_struct_dom_sf"/>
</dbReference>
<dbReference type="eggNOG" id="COG2154">
    <property type="taxonomic scope" value="Bacteria"/>
</dbReference>
<evidence type="ECO:0000313" key="4">
    <source>
        <dbReference type="Proteomes" id="UP000005019"/>
    </source>
</evidence>
<dbReference type="SUPFAM" id="SSF52200">
    <property type="entry name" value="Toll/Interleukin receptor TIR domain"/>
    <property type="match status" value="1"/>
</dbReference>
<dbReference type="RefSeq" id="WP_008057627.1">
    <property type="nucleotide sequence ID" value="NZ_AFHG01000028.1"/>
</dbReference>
<dbReference type="AlphaFoldDB" id="F5R7B5"/>
<reference evidence="3 4" key="1">
    <citation type="journal article" date="2011" name="J. Bacteriol.">
        <title>Genome sequence of Methyloversatilis universalis FAM5T, a methylotrophic representative of the order Rhodocyclales.</title>
        <authorList>
            <person name="Kittichotirat W."/>
            <person name="Good N.M."/>
            <person name="Hall R."/>
            <person name="Bringel F."/>
            <person name="Lajus A."/>
            <person name="Medigue C."/>
            <person name="Smalley N.E."/>
            <person name="Beck D."/>
            <person name="Bumgarner R."/>
            <person name="Vuilleumier S."/>
            <person name="Kalyuzhnaya M.G."/>
        </authorList>
    </citation>
    <scope>NUCLEOTIDE SEQUENCE [LARGE SCALE GENOMIC DNA]</scope>
    <source>
        <strain evidence="4">ATCC BAA-1314 / JCM 13912 / FAM5</strain>
    </source>
</reference>
<evidence type="ECO:0000259" key="2">
    <source>
        <dbReference type="Pfam" id="PF13676"/>
    </source>
</evidence>
<dbReference type="EMBL" id="AFHG01000028">
    <property type="protein sequence ID" value="EGK73418.1"/>
    <property type="molecule type" value="Genomic_DNA"/>
</dbReference>
<feature type="region of interest" description="Disordered" evidence="1">
    <location>
        <begin position="199"/>
        <end position="218"/>
    </location>
</feature>
<organism evidence="3 4">
    <name type="scientific">Methyloversatilis universalis (strain ATCC BAA-1314 / DSM 25237 / JCM 13912 / CCUG 52030 / FAM5)</name>
    <dbReference type="NCBI Taxonomy" id="1000565"/>
    <lineage>
        <taxon>Bacteria</taxon>
        <taxon>Pseudomonadati</taxon>
        <taxon>Pseudomonadota</taxon>
        <taxon>Betaproteobacteria</taxon>
        <taxon>Nitrosomonadales</taxon>
        <taxon>Sterolibacteriaceae</taxon>
        <taxon>Methyloversatilis</taxon>
    </lineage>
</organism>
<comment type="caution">
    <text evidence="3">The sequence shown here is derived from an EMBL/GenBank/DDBJ whole genome shotgun (WGS) entry which is preliminary data.</text>
</comment>
<dbReference type="Gene3D" id="3.40.50.10140">
    <property type="entry name" value="Toll/interleukin-1 receptor homology (TIR) domain"/>
    <property type="match status" value="1"/>
</dbReference>
<protein>
    <recommendedName>
        <fullName evidence="2">TIR domain-containing protein</fullName>
    </recommendedName>
</protein>
<evidence type="ECO:0000313" key="3">
    <source>
        <dbReference type="EMBL" id="EGK73418.1"/>
    </source>
</evidence>
<accession>F5R7B5</accession>